<gene>
    <name evidence="2" type="ORF">FCL54_10610</name>
</gene>
<keyword evidence="1" id="KW-0732">Signal</keyword>
<sequence length="154" mass="17869">MVNMKLFMKVALLLVLLFGFTACNQTDENTETKSKQGAKINTASTYDQTPAKRAEKIVKKRDEVTEAVAFNTNKQMLLTFNVKQFDRFQLKRHEKEIKQQLQKEFPKKEINVTTDSKITQQIGEVKSKIKMGTMSSKKLDKEMMRLIKLMNEET</sequence>
<evidence type="ECO:0000313" key="3">
    <source>
        <dbReference type="Proteomes" id="UP000308230"/>
    </source>
</evidence>
<feature type="chain" id="PRO_5024443226" description="Sporulation protein" evidence="1">
    <location>
        <begin position="25"/>
        <end position="154"/>
    </location>
</feature>
<protein>
    <recommendedName>
        <fullName evidence="4">Sporulation protein</fullName>
    </recommendedName>
</protein>
<feature type="signal peptide" evidence="1">
    <location>
        <begin position="1"/>
        <end position="24"/>
    </location>
</feature>
<evidence type="ECO:0000256" key="1">
    <source>
        <dbReference type="SAM" id="SignalP"/>
    </source>
</evidence>
<dbReference type="Pfam" id="PF09580">
    <property type="entry name" value="Spore_YhcN_YlaJ"/>
    <property type="match status" value="1"/>
</dbReference>
<dbReference type="Proteomes" id="UP000308230">
    <property type="component" value="Unassembled WGS sequence"/>
</dbReference>
<keyword evidence="3" id="KW-1185">Reference proteome</keyword>
<reference evidence="2 3" key="1">
    <citation type="submission" date="2019-04" db="EMBL/GenBank/DDBJ databases">
        <title>Bacillus caeni sp. nov., a bacterium isolated from mangrove sediment.</title>
        <authorList>
            <person name="Huang H."/>
            <person name="Mo K."/>
            <person name="Hu Y."/>
        </authorList>
    </citation>
    <scope>NUCLEOTIDE SEQUENCE [LARGE SCALE GENOMIC DNA]</scope>
    <source>
        <strain evidence="2 3">HB172195</strain>
    </source>
</reference>
<accession>A0A5R9F1S0</accession>
<dbReference type="AlphaFoldDB" id="A0A5R9F1S0"/>
<name>A0A5R9F1S0_9BACL</name>
<comment type="caution">
    <text evidence="2">The sequence shown here is derived from an EMBL/GenBank/DDBJ whole genome shotgun (WGS) entry which is preliminary data.</text>
</comment>
<evidence type="ECO:0000313" key="2">
    <source>
        <dbReference type="EMBL" id="TLS37582.1"/>
    </source>
</evidence>
<evidence type="ECO:0008006" key="4">
    <source>
        <dbReference type="Google" id="ProtNLM"/>
    </source>
</evidence>
<organism evidence="2 3">
    <name type="scientific">Exobacillus caeni</name>
    <dbReference type="NCBI Taxonomy" id="2574798"/>
    <lineage>
        <taxon>Bacteria</taxon>
        <taxon>Bacillati</taxon>
        <taxon>Bacillota</taxon>
        <taxon>Bacilli</taxon>
        <taxon>Bacillales</taxon>
        <taxon>Guptibacillaceae</taxon>
        <taxon>Exobacillus</taxon>
    </lineage>
</organism>
<dbReference type="PROSITE" id="PS51257">
    <property type="entry name" value="PROKAR_LIPOPROTEIN"/>
    <property type="match status" value="1"/>
</dbReference>
<dbReference type="EMBL" id="SWLG01000006">
    <property type="protein sequence ID" value="TLS37582.1"/>
    <property type="molecule type" value="Genomic_DNA"/>
</dbReference>
<proteinExistence type="predicted"/>
<dbReference type="OrthoDB" id="2938922at2"/>
<dbReference type="InterPro" id="IPR019076">
    <property type="entry name" value="Spore_lipoprot_YhcN/YlaJ-like"/>
</dbReference>